<dbReference type="InterPro" id="IPR036676">
    <property type="entry name" value="PurM-like_C_sf"/>
</dbReference>
<dbReference type="Proteomes" id="UP000583800">
    <property type="component" value="Unassembled WGS sequence"/>
</dbReference>
<dbReference type="PANTHER" id="PTHR10256">
    <property type="entry name" value="SELENIDE, WATER DIKINASE"/>
    <property type="match status" value="1"/>
</dbReference>
<dbReference type="Gene3D" id="3.90.650.10">
    <property type="entry name" value="PurM-like C-terminal domain"/>
    <property type="match status" value="1"/>
</dbReference>
<keyword evidence="3 9" id="KW-0479">Metal-binding</keyword>
<feature type="binding site" description="in other chain" evidence="9">
    <location>
        <begin position="53"/>
        <end position="55"/>
    </location>
    <ligand>
        <name>ATP</name>
        <dbReference type="ChEBI" id="CHEBI:30616"/>
        <note>ligand shared between dimeric partners</note>
    </ligand>
</feature>
<evidence type="ECO:0000256" key="1">
    <source>
        <dbReference type="ARBA" id="ARBA00008026"/>
    </source>
</evidence>
<feature type="binding site" description="in other chain" evidence="9">
    <location>
        <position position="23"/>
    </location>
    <ligand>
        <name>ATP</name>
        <dbReference type="ChEBI" id="CHEBI:30616"/>
        <note>ligand shared between dimeric partners</note>
    </ligand>
</feature>
<keyword evidence="5 9" id="KW-0418">Kinase</keyword>
<feature type="binding site" evidence="9">
    <location>
        <begin position="144"/>
        <end position="146"/>
    </location>
    <ligand>
        <name>ATP</name>
        <dbReference type="ChEBI" id="CHEBI:30616"/>
        <note>ligand shared between dimeric partners</note>
    </ligand>
</feature>
<keyword evidence="2 9" id="KW-0808">Transferase</keyword>
<evidence type="ECO:0000259" key="10">
    <source>
        <dbReference type="Pfam" id="PF00586"/>
    </source>
</evidence>
<feature type="binding site" evidence="9">
    <location>
        <position position="232"/>
    </location>
    <ligand>
        <name>Mg(2+)</name>
        <dbReference type="ChEBI" id="CHEBI:18420"/>
    </ligand>
</feature>
<dbReference type="SUPFAM" id="SSF55326">
    <property type="entry name" value="PurM N-terminal domain-like"/>
    <property type="match status" value="1"/>
</dbReference>
<sequence>MSETTPPAVRLTTLSPGAGCACKLPQSSLEQLMNGFGALSDTSGPEMIVGLAEGDDAAVIQLDSGQALILTTDFFTPIVDDPYDWGRIAAANALSDVYAMGGRPLVALNLAAWPGDELPLSMLADVMKGAAATAATGGCAVVGGHTISDPVPKYGMAVLGLADPSRLLTIDRARVGDDLVLTKPLGTGVVVTALKQGAVDRMTVEEAVASMVALNEAAGEVAVSMGVRAATDVTGFGLLGHLRRMLKASGVAADLDADRVPLLPDARELAAKGYVPGGTRANVDFLQDWVQISVAVDEEVAILLHDAQTSGGLLMSVPSPSSDLVERLRGHGIAAAVIGQVIPGTPGRINVRAGV</sequence>
<comment type="cofactor">
    <cofactor evidence="9">
        <name>Mg(2+)</name>
        <dbReference type="ChEBI" id="CHEBI:18420"/>
    </cofactor>
    <text evidence="9">Binds 1 Mg(2+) ion per monomer.</text>
</comment>
<dbReference type="NCBIfam" id="TIGR00476">
    <property type="entry name" value="selD"/>
    <property type="match status" value="1"/>
</dbReference>
<dbReference type="GO" id="GO:0005737">
    <property type="term" value="C:cytoplasm"/>
    <property type="evidence" value="ECO:0007669"/>
    <property type="project" value="TreeGrafter"/>
</dbReference>
<proteinExistence type="inferred from homology"/>
<evidence type="ECO:0000256" key="2">
    <source>
        <dbReference type="ARBA" id="ARBA00022679"/>
    </source>
</evidence>
<dbReference type="SUPFAM" id="SSF56042">
    <property type="entry name" value="PurM C-terminal domain-like"/>
    <property type="match status" value="1"/>
</dbReference>
<gene>
    <name evidence="9" type="primary">selD</name>
    <name evidence="12" type="ORF">FHU36_007766</name>
</gene>
<evidence type="ECO:0000256" key="3">
    <source>
        <dbReference type="ARBA" id="ARBA00022723"/>
    </source>
</evidence>
<dbReference type="PIRSF" id="PIRSF036407">
    <property type="entry name" value="Selenphspht_syn"/>
    <property type="match status" value="1"/>
</dbReference>
<evidence type="ECO:0000256" key="6">
    <source>
        <dbReference type="ARBA" id="ARBA00022840"/>
    </source>
</evidence>
<feature type="binding site" description="in other chain" evidence="9">
    <location>
        <position position="73"/>
    </location>
    <ligand>
        <name>ATP</name>
        <dbReference type="ChEBI" id="CHEBI:30616"/>
        <note>ligand shared between dimeric partners</note>
    </ligand>
</feature>
<comment type="catalytic activity">
    <reaction evidence="9">
        <text>hydrogenselenide + ATP + H2O = selenophosphate + AMP + phosphate + 2 H(+)</text>
        <dbReference type="Rhea" id="RHEA:18737"/>
        <dbReference type="ChEBI" id="CHEBI:15377"/>
        <dbReference type="ChEBI" id="CHEBI:15378"/>
        <dbReference type="ChEBI" id="CHEBI:16144"/>
        <dbReference type="ChEBI" id="CHEBI:29317"/>
        <dbReference type="ChEBI" id="CHEBI:30616"/>
        <dbReference type="ChEBI" id="CHEBI:43474"/>
        <dbReference type="ChEBI" id="CHEBI:456215"/>
        <dbReference type="EC" id="2.7.9.3"/>
    </reaction>
</comment>
<dbReference type="PANTHER" id="PTHR10256:SF0">
    <property type="entry name" value="INACTIVE SELENIDE, WATER DIKINASE-LIKE PROTEIN-RELATED"/>
    <property type="match status" value="1"/>
</dbReference>
<dbReference type="GO" id="GO:0016260">
    <property type="term" value="P:selenocysteine biosynthetic process"/>
    <property type="evidence" value="ECO:0007669"/>
    <property type="project" value="InterPro"/>
</dbReference>
<dbReference type="RefSeq" id="WP_185088983.1">
    <property type="nucleotide sequence ID" value="NZ_JACHJB010000004.1"/>
</dbReference>
<feature type="binding site" description="in other chain" evidence="9">
    <location>
        <position position="96"/>
    </location>
    <ligand>
        <name>ATP</name>
        <dbReference type="ChEBI" id="CHEBI:30616"/>
        <note>ligand shared between dimeric partners</note>
    </ligand>
</feature>
<dbReference type="NCBIfam" id="NF002098">
    <property type="entry name" value="PRK00943.1"/>
    <property type="match status" value="1"/>
</dbReference>
<organism evidence="12 13">
    <name type="scientific">Nonomuraea muscovyensis</name>
    <dbReference type="NCBI Taxonomy" id="1124761"/>
    <lineage>
        <taxon>Bacteria</taxon>
        <taxon>Bacillati</taxon>
        <taxon>Actinomycetota</taxon>
        <taxon>Actinomycetes</taxon>
        <taxon>Streptosporangiales</taxon>
        <taxon>Streptosporangiaceae</taxon>
        <taxon>Nonomuraea</taxon>
    </lineage>
</organism>
<dbReference type="GO" id="GO:0005524">
    <property type="term" value="F:ATP binding"/>
    <property type="evidence" value="ECO:0007669"/>
    <property type="project" value="UniProtKB-UniRule"/>
</dbReference>
<evidence type="ECO:0000256" key="8">
    <source>
        <dbReference type="ARBA" id="ARBA00023266"/>
    </source>
</evidence>
<evidence type="ECO:0000256" key="4">
    <source>
        <dbReference type="ARBA" id="ARBA00022741"/>
    </source>
</evidence>
<dbReference type="GO" id="GO:0004756">
    <property type="term" value="F:selenide, water dikinase activity"/>
    <property type="evidence" value="ECO:0007669"/>
    <property type="project" value="UniProtKB-UniRule"/>
</dbReference>
<feature type="site" description="Important for catalytic activity" evidence="9">
    <location>
        <position position="23"/>
    </location>
</feature>
<accession>A0A7X0F0R3</accession>
<evidence type="ECO:0000313" key="13">
    <source>
        <dbReference type="Proteomes" id="UP000583800"/>
    </source>
</evidence>
<evidence type="ECO:0000256" key="9">
    <source>
        <dbReference type="HAMAP-Rule" id="MF_00625"/>
    </source>
</evidence>
<comment type="caution">
    <text evidence="12">The sequence shown here is derived from an EMBL/GenBank/DDBJ whole genome shotgun (WGS) entry which is preliminary data.</text>
</comment>
<dbReference type="AlphaFoldDB" id="A0A7X0F0R3"/>
<dbReference type="FunFam" id="3.30.1330.10:FF:000003">
    <property type="entry name" value="Selenide, water dikinase"/>
    <property type="match status" value="1"/>
</dbReference>
<keyword evidence="8 9" id="KW-0711">Selenium</keyword>
<keyword evidence="7 9" id="KW-0460">Magnesium</keyword>
<protein>
    <recommendedName>
        <fullName evidence="9">Selenide, water dikinase</fullName>
        <ecNumber evidence="9">2.7.9.3</ecNumber>
    </recommendedName>
    <alternativeName>
        <fullName evidence="9">Selenium donor protein</fullName>
    </alternativeName>
    <alternativeName>
        <fullName evidence="9">Selenophosphate synthase</fullName>
    </alternativeName>
</protein>
<keyword evidence="13" id="KW-1185">Reference proteome</keyword>
<dbReference type="HAMAP" id="MF_00625">
    <property type="entry name" value="SelD"/>
    <property type="match status" value="1"/>
</dbReference>
<dbReference type="InterPro" id="IPR004536">
    <property type="entry name" value="SPS/SelD"/>
</dbReference>
<feature type="binding site" evidence="9">
    <location>
        <position position="96"/>
    </location>
    <ligand>
        <name>Mg(2+)</name>
        <dbReference type="ChEBI" id="CHEBI:18420"/>
    </ligand>
</feature>
<dbReference type="Pfam" id="PF00586">
    <property type="entry name" value="AIRS"/>
    <property type="match status" value="1"/>
</dbReference>
<dbReference type="InterPro" id="IPR023061">
    <property type="entry name" value="SelD_I"/>
</dbReference>
<comment type="similarity">
    <text evidence="1 9">Belongs to the selenophosphate synthase 1 family. Class I subfamily.</text>
</comment>
<feature type="active site" evidence="9">
    <location>
        <position position="20"/>
    </location>
</feature>
<dbReference type="InterPro" id="IPR016188">
    <property type="entry name" value="PurM-like_N"/>
</dbReference>
<dbReference type="CDD" id="cd02195">
    <property type="entry name" value="SelD"/>
    <property type="match status" value="1"/>
</dbReference>
<comment type="function">
    <text evidence="9">Synthesizes selenophosphate from selenide and ATP.</text>
</comment>
<feature type="binding site" evidence="9">
    <location>
        <position position="56"/>
    </location>
    <ligand>
        <name>Mg(2+)</name>
        <dbReference type="ChEBI" id="CHEBI:18420"/>
    </ligand>
</feature>
<dbReference type="InterPro" id="IPR010918">
    <property type="entry name" value="PurM-like_C_dom"/>
</dbReference>
<dbReference type="EMBL" id="JACHJB010000004">
    <property type="protein sequence ID" value="MBB6351183.1"/>
    <property type="molecule type" value="Genomic_DNA"/>
</dbReference>
<feature type="domain" description="PurM-like N-terminal" evidence="10">
    <location>
        <begin position="54"/>
        <end position="161"/>
    </location>
</feature>
<reference evidence="12 13" key="1">
    <citation type="submission" date="2020-08" db="EMBL/GenBank/DDBJ databases">
        <title>Sequencing the genomes of 1000 actinobacteria strains.</title>
        <authorList>
            <person name="Klenk H.-P."/>
        </authorList>
    </citation>
    <scope>NUCLEOTIDE SEQUENCE [LARGE SCALE GENOMIC DNA]</scope>
    <source>
        <strain evidence="12 13">DSM 45913</strain>
    </source>
</reference>
<evidence type="ECO:0000256" key="5">
    <source>
        <dbReference type="ARBA" id="ARBA00022777"/>
    </source>
</evidence>
<evidence type="ECO:0000256" key="7">
    <source>
        <dbReference type="ARBA" id="ARBA00022842"/>
    </source>
</evidence>
<name>A0A7X0F0R3_9ACTN</name>
<keyword evidence="4 9" id="KW-0547">Nucleotide-binding</keyword>
<feature type="domain" description="PurM-like C-terminal" evidence="11">
    <location>
        <begin position="174"/>
        <end position="348"/>
    </location>
</feature>
<evidence type="ECO:0000313" key="12">
    <source>
        <dbReference type="EMBL" id="MBB6351183.1"/>
    </source>
</evidence>
<evidence type="ECO:0000259" key="11">
    <source>
        <dbReference type="Pfam" id="PF02769"/>
    </source>
</evidence>
<comment type="subunit">
    <text evidence="9">Homodimer.</text>
</comment>
<keyword evidence="6 9" id="KW-0067">ATP-binding</keyword>
<dbReference type="EC" id="2.7.9.3" evidence="9"/>
<dbReference type="GO" id="GO:0000287">
    <property type="term" value="F:magnesium ion binding"/>
    <property type="evidence" value="ECO:0007669"/>
    <property type="project" value="UniProtKB-UniRule"/>
</dbReference>
<dbReference type="InterPro" id="IPR036921">
    <property type="entry name" value="PurM-like_N_sf"/>
</dbReference>
<dbReference type="Pfam" id="PF02769">
    <property type="entry name" value="AIRS_C"/>
    <property type="match status" value="1"/>
</dbReference>
<dbReference type="Gene3D" id="3.30.1330.10">
    <property type="entry name" value="PurM-like, N-terminal domain"/>
    <property type="match status" value="1"/>
</dbReference>